<name>T1G8T1_HELRO</name>
<evidence type="ECO:0000313" key="4">
    <source>
        <dbReference type="EMBL" id="ESN98206.1"/>
    </source>
</evidence>
<reference evidence="4 6" key="2">
    <citation type="journal article" date="2013" name="Nature">
        <title>Insights into bilaterian evolution from three spiralian genomes.</title>
        <authorList>
            <person name="Simakov O."/>
            <person name="Marletaz F."/>
            <person name="Cho S.J."/>
            <person name="Edsinger-Gonzales E."/>
            <person name="Havlak P."/>
            <person name="Hellsten U."/>
            <person name="Kuo D.H."/>
            <person name="Larsson T."/>
            <person name="Lv J."/>
            <person name="Arendt D."/>
            <person name="Savage R."/>
            <person name="Osoegawa K."/>
            <person name="de Jong P."/>
            <person name="Grimwood J."/>
            <person name="Chapman J.A."/>
            <person name="Shapiro H."/>
            <person name="Aerts A."/>
            <person name="Otillar R.P."/>
            <person name="Terry A.Y."/>
            <person name="Boore J.L."/>
            <person name="Grigoriev I.V."/>
            <person name="Lindberg D.R."/>
            <person name="Seaver E.C."/>
            <person name="Weisblat D.A."/>
            <person name="Putnam N.H."/>
            <person name="Rokhsar D.S."/>
        </authorList>
    </citation>
    <scope>NUCLEOTIDE SEQUENCE</scope>
</reference>
<dbReference type="PANTHER" id="PTHR14167:SF56">
    <property type="entry name" value="SORBIN AND SH3 DOMAIN-CONTAINING PROTEIN 2"/>
    <property type="match status" value="1"/>
</dbReference>
<evidence type="ECO:0000256" key="2">
    <source>
        <dbReference type="PROSITE-ProRule" id="PRU00192"/>
    </source>
</evidence>
<feature type="domain" description="SH3" evidence="3">
    <location>
        <begin position="30"/>
        <end position="98"/>
    </location>
</feature>
<dbReference type="SMART" id="SM00326">
    <property type="entry name" value="SH3"/>
    <property type="match status" value="1"/>
</dbReference>
<dbReference type="OrthoDB" id="443981at2759"/>
<dbReference type="PRINTS" id="PR00452">
    <property type="entry name" value="SH3DOMAIN"/>
</dbReference>
<dbReference type="Gene3D" id="2.30.30.40">
    <property type="entry name" value="SH3 Domains"/>
    <property type="match status" value="1"/>
</dbReference>
<dbReference type="InterPro" id="IPR001452">
    <property type="entry name" value="SH3_domain"/>
</dbReference>
<dbReference type="AlphaFoldDB" id="T1G8T1"/>
<dbReference type="PROSITE" id="PS50002">
    <property type="entry name" value="SH3"/>
    <property type="match status" value="1"/>
</dbReference>
<keyword evidence="6" id="KW-1185">Reference proteome</keyword>
<proteinExistence type="predicted"/>
<reference evidence="5" key="3">
    <citation type="submission" date="2015-06" db="UniProtKB">
        <authorList>
            <consortium name="EnsemblMetazoa"/>
        </authorList>
    </citation>
    <scope>IDENTIFICATION</scope>
</reference>
<dbReference type="HOGENOM" id="CLU_2111479_0_0_1"/>
<dbReference type="SUPFAM" id="SSF50044">
    <property type="entry name" value="SH3-domain"/>
    <property type="match status" value="1"/>
</dbReference>
<dbReference type="InterPro" id="IPR036028">
    <property type="entry name" value="SH3-like_dom_sf"/>
</dbReference>
<dbReference type="STRING" id="6412.T1G8T1"/>
<dbReference type="InterPro" id="IPR050384">
    <property type="entry name" value="Endophilin_SH3RF"/>
</dbReference>
<accession>T1G8T1</accession>
<dbReference type="EMBL" id="AMQM01012057">
    <property type="status" value="NOT_ANNOTATED_CDS"/>
    <property type="molecule type" value="Genomic_DNA"/>
</dbReference>
<evidence type="ECO:0000256" key="1">
    <source>
        <dbReference type="ARBA" id="ARBA00022443"/>
    </source>
</evidence>
<keyword evidence="1 2" id="KW-0728">SH3 domain</keyword>
<dbReference type="InParanoid" id="T1G8T1"/>
<protein>
    <recommendedName>
        <fullName evidence="3">SH3 domain-containing protein</fullName>
    </recommendedName>
</protein>
<sequence length="115" mass="14102">MHRLTCIHIGCLWIVFLHYCHSYYYFHLYRFFKYYKVVEKTLLWLSSNFLLTPKNRELSLRKGDTVYLLRRVDKNWYEGEHHSTIGIFPVSYVEVCHVVMYAFKCISINLFCWNM</sequence>
<dbReference type="CTD" id="20217478"/>
<evidence type="ECO:0000259" key="3">
    <source>
        <dbReference type="PROSITE" id="PS50002"/>
    </source>
</evidence>
<dbReference type="RefSeq" id="XP_009023695.1">
    <property type="nucleotide sequence ID" value="XM_009025447.1"/>
</dbReference>
<dbReference type="EMBL" id="KB097187">
    <property type="protein sequence ID" value="ESN98206.1"/>
    <property type="molecule type" value="Genomic_DNA"/>
</dbReference>
<reference evidence="6" key="1">
    <citation type="submission" date="2012-12" db="EMBL/GenBank/DDBJ databases">
        <authorList>
            <person name="Hellsten U."/>
            <person name="Grimwood J."/>
            <person name="Chapman J.A."/>
            <person name="Shapiro H."/>
            <person name="Aerts A."/>
            <person name="Otillar R.P."/>
            <person name="Terry A.Y."/>
            <person name="Boore J.L."/>
            <person name="Simakov O."/>
            <person name="Marletaz F."/>
            <person name="Cho S.-J."/>
            <person name="Edsinger-Gonzales E."/>
            <person name="Havlak P."/>
            <person name="Kuo D.-H."/>
            <person name="Larsson T."/>
            <person name="Lv J."/>
            <person name="Arendt D."/>
            <person name="Savage R."/>
            <person name="Osoegawa K."/>
            <person name="de Jong P."/>
            <person name="Lindberg D.R."/>
            <person name="Seaver E.C."/>
            <person name="Weisblat D.A."/>
            <person name="Putnam N.H."/>
            <person name="Grigoriev I.V."/>
            <person name="Rokhsar D.S."/>
        </authorList>
    </citation>
    <scope>NUCLEOTIDE SEQUENCE</scope>
</reference>
<dbReference type="Pfam" id="PF00018">
    <property type="entry name" value="SH3_1"/>
    <property type="match status" value="1"/>
</dbReference>
<dbReference type="EnsemblMetazoa" id="HelroT93088">
    <property type="protein sequence ID" value="HelroP93088"/>
    <property type="gene ID" value="HelroG93088"/>
</dbReference>
<dbReference type="GeneID" id="20217478"/>
<evidence type="ECO:0000313" key="6">
    <source>
        <dbReference type="Proteomes" id="UP000015101"/>
    </source>
</evidence>
<dbReference type="KEGG" id="hro:HELRODRAFT_93088"/>
<dbReference type="Proteomes" id="UP000015101">
    <property type="component" value="Unassembled WGS sequence"/>
</dbReference>
<organism evidence="5 6">
    <name type="scientific">Helobdella robusta</name>
    <name type="common">Californian leech</name>
    <dbReference type="NCBI Taxonomy" id="6412"/>
    <lineage>
        <taxon>Eukaryota</taxon>
        <taxon>Metazoa</taxon>
        <taxon>Spiralia</taxon>
        <taxon>Lophotrochozoa</taxon>
        <taxon>Annelida</taxon>
        <taxon>Clitellata</taxon>
        <taxon>Hirudinea</taxon>
        <taxon>Rhynchobdellida</taxon>
        <taxon>Glossiphoniidae</taxon>
        <taxon>Helobdella</taxon>
    </lineage>
</organism>
<dbReference type="eggNOG" id="KOG4225">
    <property type="taxonomic scope" value="Eukaryota"/>
</dbReference>
<evidence type="ECO:0000313" key="5">
    <source>
        <dbReference type="EnsemblMetazoa" id="HelroP93088"/>
    </source>
</evidence>
<dbReference type="PANTHER" id="PTHR14167">
    <property type="entry name" value="SH3 DOMAIN-CONTAINING"/>
    <property type="match status" value="1"/>
</dbReference>
<gene>
    <name evidence="5" type="primary">20217478</name>
    <name evidence="4" type="ORF">HELRODRAFT_93088</name>
</gene>